<evidence type="ECO:0000256" key="4">
    <source>
        <dbReference type="ARBA" id="ARBA00022900"/>
    </source>
</evidence>
<keyword evidence="2" id="KW-0646">Protease inhibitor</keyword>
<keyword evidence="4" id="KW-0722">Serine protease inhibitor</keyword>
<evidence type="ECO:0000256" key="5">
    <source>
        <dbReference type="ARBA" id="ARBA00023180"/>
    </source>
</evidence>
<dbReference type="OMA" id="HIRNETQ"/>
<dbReference type="Ensembl" id="ENSPTXT00000026203.1">
    <property type="protein sequence ID" value="ENSPTXP00000025420.1"/>
    <property type="gene ID" value="ENSPTXG00000017695.1"/>
</dbReference>
<dbReference type="PANTHER" id="PTHR11412:SF165">
    <property type="entry name" value="ALPHA-2-MACROGLOBULIN"/>
    <property type="match status" value="1"/>
</dbReference>
<evidence type="ECO:0000256" key="1">
    <source>
        <dbReference type="ARBA" id="ARBA00010952"/>
    </source>
</evidence>
<evidence type="ECO:0000256" key="2">
    <source>
        <dbReference type="ARBA" id="ARBA00022690"/>
    </source>
</evidence>
<protein>
    <recommendedName>
        <fullName evidence="7">Macroglobulin domain-containing protein</fullName>
    </recommendedName>
</protein>
<feature type="chain" id="PRO_5025562355" description="Macroglobulin domain-containing protein" evidence="6">
    <location>
        <begin position="28"/>
        <end position="250"/>
    </location>
</feature>
<dbReference type="PANTHER" id="PTHR11412">
    <property type="entry name" value="MACROGLOBULIN / COMPLEMENT"/>
    <property type="match status" value="1"/>
</dbReference>
<accession>A0A670ZRP2</accession>
<evidence type="ECO:0000313" key="8">
    <source>
        <dbReference type="Ensembl" id="ENSPTXP00000025420.1"/>
    </source>
</evidence>
<dbReference type="FunFam" id="2.60.40.1930:FF:000001">
    <property type="entry name" value="CD109 isoform 3"/>
    <property type="match status" value="1"/>
</dbReference>
<organism evidence="8 9">
    <name type="scientific">Pseudonaja textilis</name>
    <name type="common">Eastern brown snake</name>
    <dbReference type="NCBI Taxonomy" id="8673"/>
    <lineage>
        <taxon>Eukaryota</taxon>
        <taxon>Metazoa</taxon>
        <taxon>Chordata</taxon>
        <taxon>Craniata</taxon>
        <taxon>Vertebrata</taxon>
        <taxon>Euteleostomi</taxon>
        <taxon>Lepidosauria</taxon>
        <taxon>Squamata</taxon>
        <taxon>Bifurcata</taxon>
        <taxon>Unidentata</taxon>
        <taxon>Episquamata</taxon>
        <taxon>Toxicofera</taxon>
        <taxon>Serpentes</taxon>
        <taxon>Colubroidea</taxon>
        <taxon>Elapidae</taxon>
        <taxon>Hydrophiinae</taxon>
        <taxon>Pseudonaja</taxon>
    </lineage>
</organism>
<evidence type="ECO:0000313" key="9">
    <source>
        <dbReference type="Proteomes" id="UP000472273"/>
    </source>
</evidence>
<dbReference type="InterPro" id="IPR050473">
    <property type="entry name" value="A2M/Complement_sys"/>
</dbReference>
<keyword evidence="9" id="KW-1185">Reference proteome</keyword>
<dbReference type="Proteomes" id="UP000472273">
    <property type="component" value="Unplaced"/>
</dbReference>
<dbReference type="InterPro" id="IPR002890">
    <property type="entry name" value="MG2"/>
</dbReference>
<dbReference type="GO" id="GO:0004867">
    <property type="term" value="F:serine-type endopeptidase inhibitor activity"/>
    <property type="evidence" value="ECO:0007669"/>
    <property type="project" value="UniProtKB-KW"/>
</dbReference>
<reference evidence="8" key="1">
    <citation type="submission" date="2025-08" db="UniProtKB">
        <authorList>
            <consortium name="Ensembl"/>
        </authorList>
    </citation>
    <scope>IDENTIFICATION</scope>
</reference>
<keyword evidence="3 6" id="KW-0732">Signal</keyword>
<dbReference type="GeneTree" id="ENSGT00940000154904"/>
<feature type="signal peptide" evidence="6">
    <location>
        <begin position="1"/>
        <end position="27"/>
    </location>
</feature>
<reference evidence="8" key="2">
    <citation type="submission" date="2025-09" db="UniProtKB">
        <authorList>
            <consortium name="Ensembl"/>
        </authorList>
    </citation>
    <scope>IDENTIFICATION</scope>
</reference>
<proteinExistence type="inferred from homology"/>
<evidence type="ECO:0000256" key="3">
    <source>
        <dbReference type="ARBA" id="ARBA00022729"/>
    </source>
</evidence>
<evidence type="ECO:0000259" key="7">
    <source>
        <dbReference type="Pfam" id="PF01835"/>
    </source>
</evidence>
<dbReference type="Pfam" id="PF01835">
    <property type="entry name" value="MG2"/>
    <property type="match status" value="1"/>
</dbReference>
<evidence type="ECO:0000256" key="6">
    <source>
        <dbReference type="SAM" id="SignalP"/>
    </source>
</evidence>
<keyword evidence="5" id="KW-0325">Glycoprotein</keyword>
<comment type="similarity">
    <text evidence="1">Belongs to the protease inhibitor I39 (alpha-2-macroglobulin) family.</text>
</comment>
<dbReference type="Gene3D" id="2.60.40.1930">
    <property type="match status" value="1"/>
</dbReference>
<dbReference type="AlphaFoldDB" id="A0A670ZRP2"/>
<sequence>MGKGWIWRVPSPSLLLLLTLLPQTSLADNTEQQYLILVPSVIHTKTPENVCVQMIHLNETATLSITIEFENKNISLTEVDMVAGKDIFQCVSFQLPKLNRSSSSFPSYLPRSSHSTDLSKVLLRVVLKGETLNVMQQELVTIRNPSDLLFVQTDKPIYKAGQEVKIRIVCLHEDFRPANKKIPLIYIQDPKKNHLFQWNDVKLSMGLTQLSFPLSSEPALGTYKLVVEESYRKIAEHTFYVEEYGKKDQA</sequence>
<name>A0A670ZRP2_PSETE</name>
<feature type="domain" description="Macroglobulin" evidence="7">
    <location>
        <begin position="149"/>
        <end position="241"/>
    </location>
</feature>